<name>A0A0G4PWC4_PENC3</name>
<organism evidence="1 2">
    <name type="scientific">Penicillium camemberti (strain FM 013)</name>
    <dbReference type="NCBI Taxonomy" id="1429867"/>
    <lineage>
        <taxon>Eukaryota</taxon>
        <taxon>Fungi</taxon>
        <taxon>Dikarya</taxon>
        <taxon>Ascomycota</taxon>
        <taxon>Pezizomycotina</taxon>
        <taxon>Eurotiomycetes</taxon>
        <taxon>Eurotiomycetidae</taxon>
        <taxon>Eurotiales</taxon>
        <taxon>Aspergillaceae</taxon>
        <taxon>Penicillium</taxon>
    </lineage>
</organism>
<dbReference type="Proteomes" id="UP000053732">
    <property type="component" value="Unassembled WGS sequence"/>
</dbReference>
<protein>
    <submittedName>
        <fullName evidence="1">Str. FM013</fullName>
    </submittedName>
</protein>
<dbReference type="AlphaFoldDB" id="A0A0G4PWC4"/>
<sequence length="45" mass="5075">MMEDSTKDSDQLSCIGMSLKNILSVQMNLNLAKTETIELRPQSFL</sequence>
<evidence type="ECO:0000313" key="1">
    <source>
        <dbReference type="EMBL" id="CRL30469.1"/>
    </source>
</evidence>
<gene>
    <name evidence="1" type="ORF">PCAMFM013_S052g000026</name>
</gene>
<evidence type="ECO:0000313" key="2">
    <source>
        <dbReference type="Proteomes" id="UP000053732"/>
    </source>
</evidence>
<dbReference type="EMBL" id="HG793185">
    <property type="protein sequence ID" value="CRL30469.1"/>
    <property type="molecule type" value="Genomic_DNA"/>
</dbReference>
<reference evidence="1 2" key="1">
    <citation type="journal article" date="2014" name="Nat. Commun.">
        <title>Multiple recent horizontal transfers of a large genomic region in cheese making fungi.</title>
        <authorList>
            <person name="Cheeseman K."/>
            <person name="Ropars J."/>
            <person name="Renault P."/>
            <person name="Dupont J."/>
            <person name="Gouzy J."/>
            <person name="Branca A."/>
            <person name="Abraham A.L."/>
            <person name="Ceppi M."/>
            <person name="Conseiller E."/>
            <person name="Debuchy R."/>
            <person name="Malagnac F."/>
            <person name="Goarin A."/>
            <person name="Silar P."/>
            <person name="Lacoste S."/>
            <person name="Sallet E."/>
            <person name="Bensimon A."/>
            <person name="Giraud T."/>
            <person name="Brygoo Y."/>
        </authorList>
    </citation>
    <scope>NUCLEOTIDE SEQUENCE [LARGE SCALE GENOMIC DNA]</scope>
    <source>
        <strain evidence="2">FM 013</strain>
    </source>
</reference>
<accession>A0A0G4PWC4</accession>
<proteinExistence type="predicted"/>
<keyword evidence="2" id="KW-1185">Reference proteome</keyword>